<sequence length="113" mass="12751">MKKIKVLLTVYVDSSGLIYTYSQNKKAVRFTISNKKGLKRVLDLVNGKLVSSAKVNQLIDKGYESRLGCNILNASLNICLTNHWVLLAGCNFWMRMVFLLLIVKPISIKKAYA</sequence>
<name>A0A8K1MXE7_9CHLO</name>
<accession>A0A8K1MXE7</accession>
<keyword evidence="1" id="KW-0496">Mitochondrion</keyword>
<evidence type="ECO:0000313" key="1">
    <source>
        <dbReference type="EMBL" id="UCS09811.1"/>
    </source>
</evidence>
<dbReference type="InterPro" id="IPR027434">
    <property type="entry name" value="Homing_endonucl"/>
</dbReference>
<proteinExistence type="predicted"/>
<geneLocation type="mitochondrion" evidence="1"/>
<evidence type="ECO:0008006" key="2">
    <source>
        <dbReference type="Google" id="ProtNLM"/>
    </source>
</evidence>
<dbReference type="AlphaFoldDB" id="A0A8K1MXE7"/>
<dbReference type="EMBL" id="MZ911851">
    <property type="protein sequence ID" value="UCS09811.1"/>
    <property type="molecule type" value="Genomic_DNA"/>
</dbReference>
<organism evidence="1">
    <name type="scientific">Percursaria percursa</name>
    <dbReference type="NCBI Taxonomy" id="153906"/>
    <lineage>
        <taxon>Eukaryota</taxon>
        <taxon>Viridiplantae</taxon>
        <taxon>Chlorophyta</taxon>
        <taxon>core chlorophytes</taxon>
        <taxon>Ulvophyceae</taxon>
        <taxon>OUU clade</taxon>
        <taxon>Ulvales</taxon>
        <taxon>Kornmanniaceae</taxon>
        <taxon>Percursaria</taxon>
    </lineage>
</organism>
<dbReference type="SUPFAM" id="SSF55608">
    <property type="entry name" value="Homing endonucleases"/>
    <property type="match status" value="1"/>
</dbReference>
<gene>
    <name evidence="1" type="primary">orf113</name>
</gene>
<reference evidence="1" key="1">
    <citation type="submission" date="2021-08" db="EMBL/GenBank/DDBJ databases">
        <authorList>
            <person name="Liu F."/>
            <person name="Iii J.T.M."/>
            <person name="Wang H."/>
        </authorList>
    </citation>
    <scope>NUCLEOTIDE SEQUENCE</scope>
</reference>
<protein>
    <recommendedName>
        <fullName evidence="2">LAGLIDADG homing endonuclease</fullName>
    </recommendedName>
</protein>